<dbReference type="InterPro" id="IPR021737">
    <property type="entry name" value="Phage_phiKZ_Orf197"/>
</dbReference>
<dbReference type="EMBL" id="FSRA01000002">
    <property type="protein sequence ID" value="SIO56110.1"/>
    <property type="molecule type" value="Genomic_DNA"/>
</dbReference>
<organism evidence="2 3">
    <name type="scientific">Chitinophaga niabensis</name>
    <dbReference type="NCBI Taxonomy" id="536979"/>
    <lineage>
        <taxon>Bacteria</taxon>
        <taxon>Pseudomonadati</taxon>
        <taxon>Bacteroidota</taxon>
        <taxon>Chitinophagia</taxon>
        <taxon>Chitinophagales</taxon>
        <taxon>Chitinophagaceae</taxon>
        <taxon>Chitinophaga</taxon>
    </lineage>
</organism>
<dbReference type="Pfam" id="PF11750">
    <property type="entry name" value="DUF3307"/>
    <property type="match status" value="1"/>
</dbReference>
<keyword evidence="1" id="KW-0812">Transmembrane</keyword>
<keyword evidence="1" id="KW-0472">Membrane</keyword>
<dbReference type="OrthoDB" id="8536716at2"/>
<evidence type="ECO:0000256" key="1">
    <source>
        <dbReference type="SAM" id="Phobius"/>
    </source>
</evidence>
<dbReference type="RefSeq" id="WP_074243049.1">
    <property type="nucleotide sequence ID" value="NZ_FSRA01000002.1"/>
</dbReference>
<proteinExistence type="predicted"/>
<reference evidence="2 3" key="1">
    <citation type="submission" date="2016-11" db="EMBL/GenBank/DDBJ databases">
        <authorList>
            <person name="Jaros S."/>
            <person name="Januszkiewicz K."/>
            <person name="Wedrychowicz H."/>
        </authorList>
    </citation>
    <scope>NUCLEOTIDE SEQUENCE [LARGE SCALE GENOMIC DNA]</scope>
    <source>
        <strain evidence="2 3">DSM 24787</strain>
    </source>
</reference>
<keyword evidence="1" id="KW-1133">Transmembrane helix</keyword>
<feature type="transmembrane region" description="Helical" evidence="1">
    <location>
        <begin position="217"/>
        <end position="240"/>
    </location>
</feature>
<dbReference type="Proteomes" id="UP000185003">
    <property type="component" value="Unassembled WGS sequence"/>
</dbReference>
<dbReference type="STRING" id="536979.SAMN04488055_5860"/>
<evidence type="ECO:0000313" key="3">
    <source>
        <dbReference type="Proteomes" id="UP000185003"/>
    </source>
</evidence>
<feature type="transmembrane region" description="Helical" evidence="1">
    <location>
        <begin position="35"/>
        <end position="52"/>
    </location>
</feature>
<dbReference type="AlphaFoldDB" id="A0A1N6KHU7"/>
<accession>A0A1N6KHU7</accession>
<sequence>MLLLIKWLCAHLIGDFALQTTGFVQHKRRHKAASPFLYIHSIMHGVLIYVFTGWWQQWIIPVIVAVSHFLIDWWKVYRKDNARNFLIDQALHVLVILVLWIQVSEGWASVLPFLSAILEDKTVWAILLGYVAVIWPISFLLGFTTKRWRDQVADARFTNSRASLSEAGRWIGIFERILVLTFIVTDHYEGIGFLIAAKSILRFNDLKDNENRRETEYILIGTLMSFSASIFTGLVVKLLLA</sequence>
<feature type="transmembrane region" description="Helical" evidence="1">
    <location>
        <begin position="86"/>
        <end position="103"/>
    </location>
</feature>
<evidence type="ECO:0000313" key="2">
    <source>
        <dbReference type="EMBL" id="SIO56110.1"/>
    </source>
</evidence>
<keyword evidence="3" id="KW-1185">Reference proteome</keyword>
<evidence type="ECO:0008006" key="4">
    <source>
        <dbReference type="Google" id="ProtNLM"/>
    </source>
</evidence>
<feature type="transmembrane region" description="Helical" evidence="1">
    <location>
        <begin position="58"/>
        <end position="74"/>
    </location>
</feature>
<protein>
    <recommendedName>
        <fullName evidence="4">DUF3307 domain-containing protein</fullName>
    </recommendedName>
</protein>
<gene>
    <name evidence="2" type="ORF">SAMN04488055_5860</name>
</gene>
<feature type="transmembrane region" description="Helical" evidence="1">
    <location>
        <begin position="123"/>
        <end position="143"/>
    </location>
</feature>
<name>A0A1N6KHU7_9BACT</name>